<feature type="compositionally biased region" description="Basic and acidic residues" evidence="16">
    <location>
        <begin position="707"/>
        <end position="720"/>
    </location>
</feature>
<evidence type="ECO:0000259" key="17">
    <source>
        <dbReference type="PROSITE" id="PS51184"/>
    </source>
</evidence>
<dbReference type="Pfam" id="PF04072">
    <property type="entry name" value="LCM"/>
    <property type="match status" value="1"/>
</dbReference>
<evidence type="ECO:0000256" key="6">
    <source>
        <dbReference type="ARBA" id="ARBA00018045"/>
    </source>
</evidence>
<dbReference type="Gene3D" id="3.40.50.150">
    <property type="entry name" value="Vaccinia Virus protein VP39"/>
    <property type="match status" value="1"/>
</dbReference>
<dbReference type="Gene3D" id="6.10.140.1470">
    <property type="match status" value="1"/>
</dbReference>
<dbReference type="AlphaFoldDB" id="A0A443I1N6"/>
<dbReference type="FunFam" id="3.40.50.150:FF:000383">
    <property type="entry name" value="Leucine carboxyl methyltransferase 2"/>
    <property type="match status" value="1"/>
</dbReference>
<dbReference type="GeneID" id="39594879"/>
<dbReference type="InterPro" id="IPR003347">
    <property type="entry name" value="JmjC_dom"/>
</dbReference>
<dbReference type="GO" id="GO:0008175">
    <property type="term" value="F:tRNA methyltransferase activity"/>
    <property type="evidence" value="ECO:0007669"/>
    <property type="project" value="TreeGrafter"/>
</dbReference>
<evidence type="ECO:0000256" key="11">
    <source>
        <dbReference type="ARBA" id="ARBA00025588"/>
    </source>
</evidence>
<dbReference type="Gene3D" id="2.60.120.650">
    <property type="entry name" value="Cupin"/>
    <property type="match status" value="1"/>
</dbReference>
<dbReference type="EC" id="2.1.1.290" evidence="5"/>
<evidence type="ECO:0000256" key="2">
    <source>
        <dbReference type="ARBA" id="ARBA00004797"/>
    </source>
</evidence>
<keyword evidence="9" id="KW-0949">S-adenosyl-L-methionine</keyword>
<evidence type="ECO:0000256" key="5">
    <source>
        <dbReference type="ARBA" id="ARBA00012779"/>
    </source>
</evidence>
<dbReference type="InterPro" id="IPR011043">
    <property type="entry name" value="Gal_Oxase/kelch_b-propeller"/>
</dbReference>
<evidence type="ECO:0000256" key="1">
    <source>
        <dbReference type="ARBA" id="ARBA00001806"/>
    </source>
</evidence>
<feature type="region of interest" description="Disordered" evidence="16">
    <location>
        <begin position="700"/>
        <end position="720"/>
    </location>
</feature>
<evidence type="ECO:0000256" key="3">
    <source>
        <dbReference type="ARBA" id="ARBA00010703"/>
    </source>
</evidence>
<feature type="domain" description="JmjC" evidence="17">
    <location>
        <begin position="831"/>
        <end position="988"/>
    </location>
</feature>
<accession>A0A443I1N6</accession>
<evidence type="ECO:0000256" key="7">
    <source>
        <dbReference type="ARBA" id="ARBA00022603"/>
    </source>
</evidence>
<evidence type="ECO:0000256" key="13">
    <source>
        <dbReference type="ARBA" id="ARBA00030231"/>
    </source>
</evidence>
<dbReference type="GO" id="GO:0031591">
    <property type="term" value="P:wybutosine biosynthetic process"/>
    <property type="evidence" value="ECO:0007669"/>
    <property type="project" value="TreeGrafter"/>
</dbReference>
<evidence type="ECO:0000256" key="12">
    <source>
        <dbReference type="ARBA" id="ARBA00029750"/>
    </source>
</evidence>
<dbReference type="SUPFAM" id="SSF53335">
    <property type="entry name" value="S-adenosyl-L-methionine-dependent methyltransferases"/>
    <property type="match status" value="1"/>
</dbReference>
<evidence type="ECO:0000313" key="19">
    <source>
        <dbReference type="Proteomes" id="UP000283841"/>
    </source>
</evidence>
<protein>
    <recommendedName>
        <fullName evidence="6">tRNA wybutosine-synthesizing protein 4</fullName>
        <ecNumber evidence="5">2.1.1.290</ecNumber>
        <ecNumber evidence="4">2.3.1.231</ecNumber>
    </recommendedName>
    <alternativeName>
        <fullName evidence="13">Leucine carboxyl methyltransferase 2</fullName>
    </alternativeName>
    <alternativeName>
        <fullName evidence="14">tRNA(Phe) (7-(3-amino-3-(methoxycarbonyl)propyl)wyosine(37)-N)-methoxycarbonyltransferase</fullName>
    </alternativeName>
    <alternativeName>
        <fullName evidence="12">tRNA(Phe) (7-(3-amino-3-carboxypropyl)wyosine(37)-O)-methyltransferase</fullName>
    </alternativeName>
</protein>
<evidence type="ECO:0000256" key="10">
    <source>
        <dbReference type="ARBA" id="ARBA00022694"/>
    </source>
</evidence>
<dbReference type="Pfam" id="PF13621">
    <property type="entry name" value="Cupin_8"/>
    <property type="match status" value="1"/>
</dbReference>
<comment type="catalytic activity">
    <reaction evidence="15">
        <text>7-[(3S)-(3-amino-3-methoxycarbonyl)propyl]wyosine(37) in tRNA(Phe) + S-adenosyl-L-methionine + CO2 = wybutosine(37) in tRNA(Phe) + S-adenosyl-L-homocysteine + 2 H(+)</text>
        <dbReference type="Rhea" id="RHEA:37119"/>
        <dbReference type="Rhea" id="RHEA-COMP:11844"/>
        <dbReference type="Rhea" id="RHEA-COMP:11847"/>
        <dbReference type="ChEBI" id="CHEBI:15378"/>
        <dbReference type="ChEBI" id="CHEBI:16526"/>
        <dbReference type="ChEBI" id="CHEBI:57856"/>
        <dbReference type="ChEBI" id="CHEBI:59789"/>
        <dbReference type="ChEBI" id="CHEBI:73544"/>
        <dbReference type="ChEBI" id="CHEBI:74275"/>
        <dbReference type="EC" id="2.3.1.231"/>
    </reaction>
</comment>
<evidence type="ECO:0000256" key="16">
    <source>
        <dbReference type="SAM" id="MobiDB-lite"/>
    </source>
</evidence>
<evidence type="ECO:0000256" key="14">
    <source>
        <dbReference type="ARBA" id="ARBA00030847"/>
    </source>
</evidence>
<evidence type="ECO:0000313" key="18">
    <source>
        <dbReference type="EMBL" id="RWQ97974.1"/>
    </source>
</evidence>
<comment type="catalytic activity">
    <reaction evidence="1">
        <text>7-[(3S)-3-amino-3-carboxypropyl]wyosine(37) in tRNA(Phe) + S-adenosyl-L-methionine = 7-[(3S)-(3-amino-3-methoxycarbonyl)propyl]wyosine(37) in tRNA(Phe) + S-adenosyl-L-homocysteine</text>
        <dbReference type="Rhea" id="RHEA:36903"/>
        <dbReference type="Rhea" id="RHEA-COMP:10379"/>
        <dbReference type="Rhea" id="RHEA-COMP:11844"/>
        <dbReference type="ChEBI" id="CHEBI:57856"/>
        <dbReference type="ChEBI" id="CHEBI:59789"/>
        <dbReference type="ChEBI" id="CHEBI:73543"/>
        <dbReference type="ChEBI" id="CHEBI:74275"/>
        <dbReference type="EC" id="2.1.1.290"/>
    </reaction>
</comment>
<dbReference type="EC" id="2.3.1.231" evidence="4"/>
<dbReference type="InterPro" id="IPR041667">
    <property type="entry name" value="Cupin_8"/>
</dbReference>
<dbReference type="GO" id="GO:0030488">
    <property type="term" value="P:tRNA methylation"/>
    <property type="evidence" value="ECO:0007669"/>
    <property type="project" value="TreeGrafter"/>
</dbReference>
<comment type="function">
    <text evidence="11">Probable S-adenosyl-L-methionine-dependent methyltransferase that acts as a component of the wybutosine biosynthesis pathway. Wybutosine is a hyper modified guanosine with a tricyclic base found at the 3'-position adjacent to the anticodon of eukaryotic phenylalanine tRNA. May methylate the carboxyl group of leucine residues to form alpha-leucine ester residues.</text>
</comment>
<evidence type="ECO:0000256" key="4">
    <source>
        <dbReference type="ARBA" id="ARBA00012155"/>
    </source>
</evidence>
<dbReference type="RefSeq" id="XP_028487619.1">
    <property type="nucleotide sequence ID" value="XM_028625602.1"/>
</dbReference>
<dbReference type="PROSITE" id="PS51184">
    <property type="entry name" value="JMJC"/>
    <property type="match status" value="1"/>
</dbReference>
<dbReference type="SUPFAM" id="SSF51197">
    <property type="entry name" value="Clavaminate synthase-like"/>
    <property type="match status" value="1"/>
</dbReference>
<dbReference type="EMBL" id="RCNU01000002">
    <property type="protein sequence ID" value="RWQ97974.1"/>
    <property type="molecule type" value="Genomic_DNA"/>
</dbReference>
<keyword evidence="7 18" id="KW-0489">Methyltransferase</keyword>
<dbReference type="InterPro" id="IPR029063">
    <property type="entry name" value="SAM-dependent_MTases_sf"/>
</dbReference>
<proteinExistence type="inferred from homology"/>
<evidence type="ECO:0000256" key="8">
    <source>
        <dbReference type="ARBA" id="ARBA00022679"/>
    </source>
</evidence>
<dbReference type="VEuPathDB" id="FungiDB:C8Q69DRAFT_156372"/>
<evidence type="ECO:0000256" key="9">
    <source>
        <dbReference type="ARBA" id="ARBA00022691"/>
    </source>
</evidence>
<dbReference type="FunFam" id="2.60.120.650:FF:000043">
    <property type="entry name" value="tRNA wybutosine-synthesizing protein 4"/>
    <property type="match status" value="1"/>
</dbReference>
<dbReference type="Pfam" id="PF13418">
    <property type="entry name" value="Beta-prop_TYW4"/>
    <property type="match status" value="1"/>
</dbReference>
<keyword evidence="8 18" id="KW-0808">Transferase</keyword>
<dbReference type="STRING" id="264951.A0A443I1N6"/>
<dbReference type="InterPro" id="IPR015915">
    <property type="entry name" value="Kelch-typ_b-propeller"/>
</dbReference>
<evidence type="ECO:0000256" key="15">
    <source>
        <dbReference type="ARBA" id="ARBA00049250"/>
    </source>
</evidence>
<name>A0A443I1N6_BYSSP</name>
<keyword evidence="19" id="KW-1185">Reference proteome</keyword>
<reference evidence="18 19" key="1">
    <citation type="journal article" date="2018" name="Front. Microbiol.">
        <title>Genomic and genetic insights into a cosmopolitan fungus, Paecilomyces variotii (Eurotiales).</title>
        <authorList>
            <person name="Urquhart A.S."/>
            <person name="Mondo S.J."/>
            <person name="Makela M.R."/>
            <person name="Hane J.K."/>
            <person name="Wiebenga A."/>
            <person name="He G."/>
            <person name="Mihaltcheva S."/>
            <person name="Pangilinan J."/>
            <person name="Lipzen A."/>
            <person name="Barry K."/>
            <person name="de Vries R.P."/>
            <person name="Grigoriev I.V."/>
            <person name="Idnurm A."/>
        </authorList>
    </citation>
    <scope>NUCLEOTIDE SEQUENCE [LARGE SCALE GENOMIC DNA]</scope>
    <source>
        <strain evidence="18 19">CBS 101075</strain>
    </source>
</reference>
<dbReference type="InterPro" id="IPR007213">
    <property type="entry name" value="Ppm1/Ppm2/Tcmp"/>
</dbReference>
<keyword evidence="10" id="KW-0819">tRNA processing</keyword>
<comment type="pathway">
    <text evidence="2">tRNA modification; wybutosine-tRNA(Phe) biosynthesis.</text>
</comment>
<organism evidence="18 19">
    <name type="scientific">Byssochlamys spectabilis</name>
    <name type="common">Paecilomyces variotii</name>
    <dbReference type="NCBI Taxonomy" id="264951"/>
    <lineage>
        <taxon>Eukaryota</taxon>
        <taxon>Fungi</taxon>
        <taxon>Dikarya</taxon>
        <taxon>Ascomycota</taxon>
        <taxon>Pezizomycotina</taxon>
        <taxon>Eurotiomycetes</taxon>
        <taxon>Eurotiomycetidae</taxon>
        <taxon>Eurotiales</taxon>
        <taxon>Thermoascaceae</taxon>
        <taxon>Paecilomyces</taxon>
    </lineage>
</organism>
<dbReference type="Proteomes" id="UP000283841">
    <property type="component" value="Unassembled WGS sequence"/>
</dbReference>
<sequence length="1033" mass="115818">MAPVKIPAMATASTKAEKEADLVMGTNNSSIVSKRSVELLYYPQPHFFRYFVKKPQRRAPLINRGYWLRMYAMTETVRRFLEEPSDNPKSVLNLGCGFDPLPFQLLSTEESLCKNATFVDIDYEKLMINKRNAIEKTTEISSLLKDVEFLSDENAVLIRSKHYVGVGCDLKNLKKLGETLKTIIGEGQCSILCTAEVSLTYMDVESADAVIKWTSSLSQDVRFALLEQFFPDGPDHPFAATMMKHFNKLRAPLHSIHHYPSLHDQERRFLDAGWGRAHARNLWDLWSDNSFLSSFRRMSLDTYEVFDEWEEFALFASHYFLLTASTGKEPPRNGEQRQAGPQDSELALSSAFRLIPYCPPRFKGQRRYGALIPDNDRRLGHHGGQGAQSRLSTSDIYTHSPGIKESGRSMPPKDIPARICHSVTSLNEEDCLLVGGRAAPTTVFGDCWLRKNGTWKKTHDLPTPLYRHSSTRLTLEALGDCVLVYGGKSAKSDVLGEWTLWNSEIGWQTVEQVGHRPAPRFGACMACVDSSSGVLFGGITQDGIVLDDFWTWKVSQRDDGSFFVELSDHTEDLRAASPLSKFIGRFGATVNVIPRGLLIIGGICAREIIPSQYEILLLNVSDIFRAINYEKSWDNKLLSSIGLGVEFNGPRPLLAGHVSCTLTESQTLILGGGAVCFSFGTCWNEGTWLLQSADSDSQNTWSVMPEAEDKSPDETQETPKRLRRAKAMNGDRSIPRISVETSSEFERILEASRPVVIQGTDVGPCTELWTKDYLTNTVGSDRKVVVHEAQTENMNFQTKNFSYVTKGFGCFLDEVHAGGRQYLRSISSEKPTKMPANLAIDFPQLKDDFRLPAELSFVTENMHSSPLRISGPVTMWLHYDVMANVYCQVRGRKRMVLYPPSEVQYLQLPPGASSSTIDIFQNGPDGPIVSIPYTSPHEVLLQPGDILFIPPLWLHTAAPMGEVSIAVNVFFRNLTQGYAPGRDVYGNRDLQAYEKGRNDVIKIARAFDGLPPDMAQFYLLRLADELREKAERD</sequence>
<dbReference type="PANTHER" id="PTHR46529">
    <property type="entry name" value="TRNA WYBUTOSINE-SYNTHESIZING PROTEIN 4"/>
    <property type="match status" value="1"/>
</dbReference>
<dbReference type="UniPathway" id="UPA00375"/>
<dbReference type="Gene3D" id="2.120.10.80">
    <property type="entry name" value="Kelch-type beta propeller"/>
    <property type="match status" value="1"/>
</dbReference>
<comment type="similarity">
    <text evidence="3">Belongs to the methyltransferase superfamily. LCMT family.</text>
</comment>
<dbReference type="SUPFAM" id="SSF50965">
    <property type="entry name" value="Galactose oxidase, central domain"/>
    <property type="match status" value="1"/>
</dbReference>
<dbReference type="PANTHER" id="PTHR46529:SF1">
    <property type="entry name" value="TRNA WYBUTOSINE-SYNTHESIZING PROTEIN 4"/>
    <property type="match status" value="1"/>
</dbReference>
<comment type="caution">
    <text evidence="18">The sequence shown here is derived from an EMBL/GenBank/DDBJ whole genome shotgun (WGS) entry which is preliminary data.</text>
</comment>
<gene>
    <name evidence="18" type="ORF">C8Q69DRAFT_156372</name>
</gene>